<dbReference type="EMBL" id="VFNX01000002">
    <property type="protein sequence ID" value="TQK86394.1"/>
    <property type="molecule type" value="Genomic_DNA"/>
</dbReference>
<keyword evidence="2" id="KW-1185">Reference proteome</keyword>
<dbReference type="InterPro" id="IPR018727">
    <property type="entry name" value="DUF2267"/>
</dbReference>
<dbReference type="AlphaFoldDB" id="A0A542THS0"/>
<reference evidence="1 2" key="1">
    <citation type="submission" date="2019-06" db="EMBL/GenBank/DDBJ databases">
        <title>Sequencing the genomes of 1000 actinobacteria strains.</title>
        <authorList>
            <person name="Klenk H.-P."/>
        </authorList>
    </citation>
    <scope>NUCLEOTIDE SEQUENCE [LARGE SCALE GENOMIC DNA]</scope>
    <source>
        <strain evidence="1 2">DSM 41929</strain>
    </source>
</reference>
<evidence type="ECO:0000313" key="2">
    <source>
        <dbReference type="Proteomes" id="UP000318103"/>
    </source>
</evidence>
<protein>
    <submittedName>
        <fullName evidence="1">Uncharacterized protein (DUF2267 family)</fullName>
    </submittedName>
</protein>
<comment type="caution">
    <text evidence="1">The sequence shown here is derived from an EMBL/GenBank/DDBJ whole genome shotgun (WGS) entry which is preliminary data.</text>
</comment>
<dbReference type="Pfam" id="PF10025">
    <property type="entry name" value="DUF2267"/>
    <property type="match status" value="1"/>
</dbReference>
<sequence>MTSTEFLATVREHGEYTDRDEAARVTEAVLSTLGDRLQPTAADHLADQLPLEIGAFVSGVGNTGRTWGVQEFVRQVARAAAEDETAARRDAEVVLTAVGNTVSGGELHKLLSVLPSGYAALFGHPELT</sequence>
<dbReference type="Gene3D" id="1.10.490.110">
    <property type="entry name" value="Uncharacterized conserved protein DUF2267"/>
    <property type="match status" value="1"/>
</dbReference>
<dbReference type="InterPro" id="IPR038282">
    <property type="entry name" value="DUF2267_sf"/>
</dbReference>
<proteinExistence type="predicted"/>
<dbReference type="RefSeq" id="WP_055703849.1">
    <property type="nucleotide sequence ID" value="NZ_JBPJFI010000001.1"/>
</dbReference>
<dbReference type="Proteomes" id="UP000318103">
    <property type="component" value="Unassembled WGS sequence"/>
</dbReference>
<evidence type="ECO:0000313" key="1">
    <source>
        <dbReference type="EMBL" id="TQK86394.1"/>
    </source>
</evidence>
<accession>A0A542THS0</accession>
<dbReference type="OrthoDB" id="952780at2"/>
<name>A0A542THS0_9ACTN</name>
<organism evidence="1 2">
    <name type="scientific">Streptomyces puniciscabiei</name>
    <dbReference type="NCBI Taxonomy" id="164348"/>
    <lineage>
        <taxon>Bacteria</taxon>
        <taxon>Bacillati</taxon>
        <taxon>Actinomycetota</taxon>
        <taxon>Actinomycetes</taxon>
        <taxon>Kitasatosporales</taxon>
        <taxon>Streptomycetaceae</taxon>
        <taxon>Streptomyces</taxon>
    </lineage>
</organism>
<gene>
    <name evidence="1" type="ORF">FB563_6522</name>
</gene>